<evidence type="ECO:0000256" key="6">
    <source>
        <dbReference type="ARBA" id="ARBA00022840"/>
    </source>
</evidence>
<reference evidence="11" key="2">
    <citation type="submission" date="2025-09" db="UniProtKB">
        <authorList>
            <consortium name="Ensembl"/>
        </authorList>
    </citation>
    <scope>IDENTIFICATION</scope>
</reference>
<evidence type="ECO:0000256" key="2">
    <source>
        <dbReference type="ARBA" id="ARBA00022527"/>
    </source>
</evidence>
<evidence type="ECO:0000256" key="9">
    <source>
        <dbReference type="SAM" id="MobiDB-lite"/>
    </source>
</evidence>
<keyword evidence="6" id="KW-0067">ATP-binding</keyword>
<comment type="catalytic activity">
    <reaction evidence="8">
        <text>L-seryl-[protein] + ATP = O-phospho-L-seryl-[protein] + ADP + H(+)</text>
        <dbReference type="Rhea" id="RHEA:17989"/>
        <dbReference type="Rhea" id="RHEA-COMP:9863"/>
        <dbReference type="Rhea" id="RHEA-COMP:11604"/>
        <dbReference type="ChEBI" id="CHEBI:15378"/>
        <dbReference type="ChEBI" id="CHEBI:29999"/>
        <dbReference type="ChEBI" id="CHEBI:30616"/>
        <dbReference type="ChEBI" id="CHEBI:83421"/>
        <dbReference type="ChEBI" id="CHEBI:456216"/>
        <dbReference type="EC" id="2.7.11.1"/>
    </reaction>
</comment>
<evidence type="ECO:0000256" key="4">
    <source>
        <dbReference type="ARBA" id="ARBA00022741"/>
    </source>
</evidence>
<evidence type="ECO:0000256" key="1">
    <source>
        <dbReference type="ARBA" id="ARBA00012513"/>
    </source>
</evidence>
<dbReference type="OMA" id="ARRIFWQ"/>
<evidence type="ECO:0000256" key="5">
    <source>
        <dbReference type="ARBA" id="ARBA00022777"/>
    </source>
</evidence>
<dbReference type="GO" id="GO:0004674">
    <property type="term" value="F:protein serine/threonine kinase activity"/>
    <property type="evidence" value="ECO:0007669"/>
    <property type="project" value="UniProtKB-KW"/>
</dbReference>
<evidence type="ECO:0000313" key="12">
    <source>
        <dbReference type="Proteomes" id="UP000694398"/>
    </source>
</evidence>
<dbReference type="AlphaFoldDB" id="A0A8C2YKW6"/>
<dbReference type="CDD" id="cd14003">
    <property type="entry name" value="STKc_AMPK-like"/>
    <property type="match status" value="1"/>
</dbReference>
<dbReference type="GO" id="GO:0005829">
    <property type="term" value="C:cytosol"/>
    <property type="evidence" value="ECO:0007669"/>
    <property type="project" value="TreeGrafter"/>
</dbReference>
<evidence type="ECO:0000256" key="7">
    <source>
        <dbReference type="ARBA" id="ARBA00047899"/>
    </source>
</evidence>
<evidence type="ECO:0000256" key="3">
    <source>
        <dbReference type="ARBA" id="ARBA00022679"/>
    </source>
</evidence>
<reference evidence="11" key="1">
    <citation type="submission" date="2025-08" db="UniProtKB">
        <authorList>
            <consortium name="Ensembl"/>
        </authorList>
    </citation>
    <scope>IDENTIFICATION</scope>
</reference>
<keyword evidence="12" id="KW-1185">Reference proteome</keyword>
<evidence type="ECO:0000256" key="8">
    <source>
        <dbReference type="ARBA" id="ARBA00048679"/>
    </source>
</evidence>
<dbReference type="Gene3D" id="1.10.510.10">
    <property type="entry name" value="Transferase(Phosphotransferase) domain 1"/>
    <property type="match status" value="1"/>
</dbReference>
<organism evidence="11 12">
    <name type="scientific">Chinchilla lanigera</name>
    <name type="common">Long-tailed chinchilla</name>
    <name type="synonym">Chinchilla villidera</name>
    <dbReference type="NCBI Taxonomy" id="34839"/>
    <lineage>
        <taxon>Eukaryota</taxon>
        <taxon>Metazoa</taxon>
        <taxon>Chordata</taxon>
        <taxon>Craniata</taxon>
        <taxon>Vertebrata</taxon>
        <taxon>Euteleostomi</taxon>
        <taxon>Mammalia</taxon>
        <taxon>Eutheria</taxon>
        <taxon>Euarchontoglires</taxon>
        <taxon>Glires</taxon>
        <taxon>Rodentia</taxon>
        <taxon>Hystricomorpha</taxon>
        <taxon>Chinchillidae</taxon>
        <taxon>Chinchilla</taxon>
    </lineage>
</organism>
<dbReference type="FunFam" id="3.30.200.20:FF:000003">
    <property type="entry name" value="Non-specific serine/threonine protein kinase"/>
    <property type="match status" value="1"/>
</dbReference>
<dbReference type="GO" id="GO:0005524">
    <property type="term" value="F:ATP binding"/>
    <property type="evidence" value="ECO:0007669"/>
    <property type="project" value="UniProtKB-KW"/>
</dbReference>
<dbReference type="PROSITE" id="PS50011">
    <property type="entry name" value="PROTEIN_KINASE_DOM"/>
    <property type="match status" value="1"/>
</dbReference>
<feature type="region of interest" description="Disordered" evidence="9">
    <location>
        <begin position="346"/>
        <end position="418"/>
    </location>
</feature>
<dbReference type="InterPro" id="IPR011009">
    <property type="entry name" value="Kinase-like_dom_sf"/>
</dbReference>
<dbReference type="GO" id="GO:0045719">
    <property type="term" value="P:negative regulation of glycogen biosynthetic process"/>
    <property type="evidence" value="ECO:0007669"/>
    <property type="project" value="TreeGrafter"/>
</dbReference>
<dbReference type="Ensembl" id="ENSCLAT00000006293.1">
    <property type="protein sequence ID" value="ENSCLAP00000006190.1"/>
    <property type="gene ID" value="ENSCLAG00000004383.1"/>
</dbReference>
<dbReference type="PANTHER" id="PTHR24346">
    <property type="entry name" value="MAP/MICROTUBULE AFFINITY-REGULATING KINASE"/>
    <property type="match status" value="1"/>
</dbReference>
<dbReference type="GeneTree" id="ENSGT00940000154989"/>
<dbReference type="FunFam" id="1.10.510.10:FF:000571">
    <property type="entry name" value="Maternal embryonic leucine zipper kinase"/>
    <property type="match status" value="1"/>
</dbReference>
<dbReference type="PANTHER" id="PTHR24346:SF85">
    <property type="entry name" value="RIKEN CDNA 1810024B03 GENE"/>
    <property type="match status" value="1"/>
</dbReference>
<dbReference type="EC" id="2.7.11.1" evidence="1"/>
<comment type="catalytic activity">
    <reaction evidence="7">
        <text>L-threonyl-[protein] + ATP = O-phospho-L-threonyl-[protein] + ADP + H(+)</text>
        <dbReference type="Rhea" id="RHEA:46608"/>
        <dbReference type="Rhea" id="RHEA-COMP:11060"/>
        <dbReference type="Rhea" id="RHEA-COMP:11605"/>
        <dbReference type="ChEBI" id="CHEBI:15378"/>
        <dbReference type="ChEBI" id="CHEBI:30013"/>
        <dbReference type="ChEBI" id="CHEBI:30616"/>
        <dbReference type="ChEBI" id="CHEBI:61977"/>
        <dbReference type="ChEBI" id="CHEBI:456216"/>
        <dbReference type="EC" id="2.7.11.1"/>
    </reaction>
</comment>
<proteinExistence type="predicted"/>
<protein>
    <recommendedName>
        <fullName evidence="1">non-specific serine/threonine protein kinase</fullName>
        <ecNumber evidence="1">2.7.11.1</ecNumber>
    </recommendedName>
</protein>
<dbReference type="CDD" id="cd14337">
    <property type="entry name" value="UBA_MARK_Par1"/>
    <property type="match status" value="1"/>
</dbReference>
<dbReference type="InterPro" id="IPR000719">
    <property type="entry name" value="Prot_kinase_dom"/>
</dbReference>
<keyword evidence="2" id="KW-0723">Serine/threonine-protein kinase</keyword>
<dbReference type="SUPFAM" id="SSF56112">
    <property type="entry name" value="Protein kinase-like (PK-like)"/>
    <property type="match status" value="1"/>
</dbReference>
<dbReference type="InterPro" id="IPR008271">
    <property type="entry name" value="Ser/Thr_kinase_AS"/>
</dbReference>
<keyword evidence="4" id="KW-0547">Nucleotide-binding</keyword>
<gene>
    <name evidence="11" type="primary">LOC102009725</name>
</gene>
<evidence type="ECO:0000313" key="11">
    <source>
        <dbReference type="Ensembl" id="ENSCLAP00000006190.1"/>
    </source>
</evidence>
<name>A0A8C2YKW6_CHILA</name>
<sequence length="493" mass="55017">MPTFEAEHSELTSSLGSPASFSYSETLRDHYHILQKINQGNVADVMLAEHLSTGMTVAIKVLPKGENPDHVMLEVNIMKSLQHPHIIKLLQVIETKEKVYMVMEYAGGGALMNHIREANGLPEQEARRIFWQIICAIQYLHEQGIIHGDLKSDNILLDEDGTVKICDFGMGTKITPEKKLTKICSTLPDTAPETLLHKKELFAGDIWRLGIILYEMVAGFTPFTEIHPLHLKQLILQGRHYCPRSFSTDLQNLIGMLLTIDPLQWPPLEEILWHPWLCQGEQPSCPPPELLPERPKPEILKLMSALGHNPEEIIKSLRLKKFDHRMATYLIMEHQASQGTGICIRVRPANEGDTPSPDPTDPTPSALLENSGGPVPDSDCFFPANEGDIPSPDPTDSTPSALLQNSAGPAPDDDSFLPGNQFDRKHEFCKTTKSNTSCQPCIESAPSSSCKKSPCWKRVKRRIVVFMQKLNNCCLPTWKKNRVAPVGQQGTPS</sequence>
<accession>A0A8C2YKW6</accession>
<dbReference type="SMART" id="SM00220">
    <property type="entry name" value="S_TKc"/>
    <property type="match status" value="1"/>
</dbReference>
<dbReference type="GO" id="GO:0035556">
    <property type="term" value="P:intracellular signal transduction"/>
    <property type="evidence" value="ECO:0007669"/>
    <property type="project" value="TreeGrafter"/>
</dbReference>
<evidence type="ECO:0000259" key="10">
    <source>
        <dbReference type="PROSITE" id="PS50011"/>
    </source>
</evidence>
<keyword evidence="3" id="KW-0808">Transferase</keyword>
<dbReference type="GO" id="GO:0005634">
    <property type="term" value="C:nucleus"/>
    <property type="evidence" value="ECO:0007669"/>
    <property type="project" value="TreeGrafter"/>
</dbReference>
<dbReference type="Pfam" id="PF00069">
    <property type="entry name" value="Pkinase"/>
    <property type="match status" value="1"/>
</dbReference>
<keyword evidence="5" id="KW-0418">Kinase</keyword>
<dbReference type="Proteomes" id="UP000694398">
    <property type="component" value="Unassembled WGS sequence"/>
</dbReference>
<dbReference type="PROSITE" id="PS00108">
    <property type="entry name" value="PROTEIN_KINASE_ST"/>
    <property type="match status" value="1"/>
</dbReference>
<feature type="domain" description="Protein kinase" evidence="10">
    <location>
        <begin position="31"/>
        <end position="277"/>
    </location>
</feature>